<name>A0ABD0P6T5_CIRMR</name>
<evidence type="ECO:0000313" key="2">
    <source>
        <dbReference type="Proteomes" id="UP001529510"/>
    </source>
</evidence>
<sequence length="73" mass="8284">PIDTKPQIQQKAVQKMSTEELLKDVPPDKLAVQLNSVAIEGLLDEELSDSGGEGMYRERDEFVVRNEDIERLE</sequence>
<evidence type="ECO:0000313" key="1">
    <source>
        <dbReference type="EMBL" id="KAL0168781.1"/>
    </source>
</evidence>
<reference evidence="1 2" key="1">
    <citation type="submission" date="2024-05" db="EMBL/GenBank/DDBJ databases">
        <title>Genome sequencing and assembly of Indian major carp, Cirrhinus mrigala (Hamilton, 1822).</title>
        <authorList>
            <person name="Mohindra V."/>
            <person name="Chowdhury L.M."/>
            <person name="Lal K."/>
            <person name="Jena J.K."/>
        </authorList>
    </citation>
    <scope>NUCLEOTIDE SEQUENCE [LARGE SCALE GENOMIC DNA]</scope>
    <source>
        <strain evidence="1">CM1030</strain>
        <tissue evidence="1">Blood</tissue>
    </source>
</reference>
<comment type="caution">
    <text evidence="1">The sequence shown here is derived from an EMBL/GenBank/DDBJ whole genome shotgun (WGS) entry which is preliminary data.</text>
</comment>
<accession>A0ABD0P6T5</accession>
<proteinExistence type="predicted"/>
<dbReference type="PANTHER" id="PTHR14709:SF2">
    <property type="entry name" value="GLUTAMINE AND SERINE-RICH PROTEIN 1"/>
    <property type="match status" value="1"/>
</dbReference>
<keyword evidence="2" id="KW-1185">Reference proteome</keyword>
<organism evidence="1 2">
    <name type="scientific">Cirrhinus mrigala</name>
    <name type="common">Mrigala</name>
    <dbReference type="NCBI Taxonomy" id="683832"/>
    <lineage>
        <taxon>Eukaryota</taxon>
        <taxon>Metazoa</taxon>
        <taxon>Chordata</taxon>
        <taxon>Craniata</taxon>
        <taxon>Vertebrata</taxon>
        <taxon>Euteleostomi</taxon>
        <taxon>Actinopterygii</taxon>
        <taxon>Neopterygii</taxon>
        <taxon>Teleostei</taxon>
        <taxon>Ostariophysi</taxon>
        <taxon>Cypriniformes</taxon>
        <taxon>Cyprinidae</taxon>
        <taxon>Labeoninae</taxon>
        <taxon>Labeonini</taxon>
        <taxon>Cirrhinus</taxon>
    </lineage>
</organism>
<dbReference type="Proteomes" id="UP001529510">
    <property type="component" value="Unassembled WGS sequence"/>
</dbReference>
<dbReference type="EMBL" id="JAMKFB020000018">
    <property type="protein sequence ID" value="KAL0168781.1"/>
    <property type="molecule type" value="Genomic_DNA"/>
</dbReference>
<protein>
    <submittedName>
        <fullName evidence="1">Uncharacterized protein</fullName>
    </submittedName>
</protein>
<dbReference type="AlphaFoldDB" id="A0ABD0P6T5"/>
<gene>
    <name evidence="1" type="ORF">M9458_037003</name>
</gene>
<feature type="non-terminal residue" evidence="1">
    <location>
        <position position="1"/>
    </location>
</feature>
<dbReference type="PANTHER" id="PTHR14709">
    <property type="entry name" value="GLUTAMINE AND SERINE-RICH PROTEIN 1-RELATED"/>
    <property type="match status" value="1"/>
</dbReference>
<dbReference type="InterPro" id="IPR052466">
    <property type="entry name" value="DNA_MethProtect_Complex"/>
</dbReference>
<feature type="non-terminal residue" evidence="1">
    <location>
        <position position="73"/>
    </location>
</feature>